<evidence type="ECO:0000256" key="1">
    <source>
        <dbReference type="ARBA" id="ARBA00004141"/>
    </source>
</evidence>
<reference evidence="10 11" key="1">
    <citation type="submission" date="2022-12" db="EMBL/GenBank/DDBJ databases">
        <title>Chromosome-level genome of Tegillarca granosa.</title>
        <authorList>
            <person name="Kim J."/>
        </authorList>
    </citation>
    <scope>NUCLEOTIDE SEQUENCE [LARGE SCALE GENOMIC DNA]</scope>
    <source>
        <strain evidence="10">Teg-2019</strain>
        <tissue evidence="10">Adductor muscle</tissue>
    </source>
</reference>
<dbReference type="PROSITE" id="PS50262">
    <property type="entry name" value="G_PROTEIN_RECEP_F1_2"/>
    <property type="match status" value="1"/>
</dbReference>
<keyword evidence="3 8" id="KW-1133">Transmembrane helix</keyword>
<evidence type="ECO:0000256" key="4">
    <source>
        <dbReference type="ARBA" id="ARBA00023040"/>
    </source>
</evidence>
<evidence type="ECO:0000313" key="10">
    <source>
        <dbReference type="EMBL" id="KAJ8315553.1"/>
    </source>
</evidence>
<accession>A0ABQ9FIJ4</accession>
<evidence type="ECO:0000256" key="7">
    <source>
        <dbReference type="ARBA" id="ARBA00023224"/>
    </source>
</evidence>
<dbReference type="Gene3D" id="1.20.1070.10">
    <property type="entry name" value="Rhodopsin 7-helix transmembrane proteins"/>
    <property type="match status" value="1"/>
</dbReference>
<evidence type="ECO:0000256" key="3">
    <source>
        <dbReference type="ARBA" id="ARBA00022989"/>
    </source>
</evidence>
<evidence type="ECO:0000256" key="8">
    <source>
        <dbReference type="SAM" id="Phobius"/>
    </source>
</evidence>
<feature type="domain" description="G-protein coupled receptors family 1 profile" evidence="9">
    <location>
        <begin position="52"/>
        <end position="313"/>
    </location>
</feature>
<name>A0ABQ9FIJ4_TEGGR</name>
<evidence type="ECO:0000256" key="5">
    <source>
        <dbReference type="ARBA" id="ARBA00023136"/>
    </source>
</evidence>
<keyword evidence="4" id="KW-0297">G-protein coupled receptor</keyword>
<comment type="caution">
    <text evidence="10">The sequence shown here is derived from an EMBL/GenBank/DDBJ whole genome shotgun (WGS) entry which is preliminary data.</text>
</comment>
<feature type="transmembrane region" description="Helical" evidence="8">
    <location>
        <begin position="255"/>
        <end position="276"/>
    </location>
</feature>
<evidence type="ECO:0000313" key="11">
    <source>
        <dbReference type="Proteomes" id="UP001217089"/>
    </source>
</evidence>
<evidence type="ECO:0000256" key="6">
    <source>
        <dbReference type="ARBA" id="ARBA00023170"/>
    </source>
</evidence>
<dbReference type="SMART" id="SM01381">
    <property type="entry name" value="7TM_GPCR_Srsx"/>
    <property type="match status" value="1"/>
</dbReference>
<dbReference type="Pfam" id="PF00001">
    <property type="entry name" value="7tm_1"/>
    <property type="match status" value="1"/>
</dbReference>
<evidence type="ECO:0000256" key="2">
    <source>
        <dbReference type="ARBA" id="ARBA00022692"/>
    </source>
</evidence>
<dbReference type="SUPFAM" id="SSF81321">
    <property type="entry name" value="Family A G protein-coupled receptor-like"/>
    <property type="match status" value="1"/>
</dbReference>
<protein>
    <recommendedName>
        <fullName evidence="9">G-protein coupled receptors family 1 profile domain-containing protein</fullName>
    </recommendedName>
</protein>
<keyword evidence="2 8" id="KW-0812">Transmembrane</keyword>
<dbReference type="PANTHER" id="PTHR45695">
    <property type="entry name" value="LEUCOKININ RECEPTOR-RELATED"/>
    <property type="match status" value="1"/>
</dbReference>
<dbReference type="InterPro" id="IPR000276">
    <property type="entry name" value="GPCR_Rhodpsn"/>
</dbReference>
<keyword evidence="5 8" id="KW-0472">Membrane</keyword>
<dbReference type="InterPro" id="IPR017452">
    <property type="entry name" value="GPCR_Rhodpsn_7TM"/>
</dbReference>
<sequence length="369" mass="42404">MPSNTSVKDVLDNGTNSTNYSTLDKPLWSVVQPDGTIVPLLFGILMIVGVLGNGTLIYTVLKNKSMRNVPNILIVSLSFGDMLLLLVSVPFTGIIYLFFENPFGNIICKLNEYLYNLSMGVSIFTLTALSGDRFLAIVYPMSKHKGKPLLKSCVVQPFYPIPEALSFNIVYEDTRYGLAKFCVSPPRDWPEWYQKAHSMVQFFIFFLIPTVIISAFYCSMAFILIRSSKQMPIETTNVAGLSQQQRRQIEARAKVAKVVFSFVIIFVVCWLPRHIYLLWYYWSPDDFNDFWHIFKVTGYCLTYIYACVNPFALYFLSGQFRKYYNKYLFCWCTSPYRIIDSNNSVMYNFQSGTRRGSTSMSVIKTQSEC</sequence>
<proteinExistence type="predicted"/>
<feature type="transmembrane region" description="Helical" evidence="8">
    <location>
        <begin position="37"/>
        <end position="61"/>
    </location>
</feature>
<dbReference type="Proteomes" id="UP001217089">
    <property type="component" value="Unassembled WGS sequence"/>
</dbReference>
<feature type="transmembrane region" description="Helical" evidence="8">
    <location>
        <begin position="73"/>
        <end position="99"/>
    </location>
</feature>
<evidence type="ECO:0000259" key="9">
    <source>
        <dbReference type="PROSITE" id="PS50262"/>
    </source>
</evidence>
<gene>
    <name evidence="10" type="ORF">KUTeg_007703</name>
</gene>
<feature type="transmembrane region" description="Helical" evidence="8">
    <location>
        <begin position="202"/>
        <end position="225"/>
    </location>
</feature>
<dbReference type="PRINTS" id="PR00237">
    <property type="entry name" value="GPCRRHODOPSN"/>
</dbReference>
<dbReference type="EMBL" id="JARBDR010000337">
    <property type="protein sequence ID" value="KAJ8315553.1"/>
    <property type="molecule type" value="Genomic_DNA"/>
</dbReference>
<keyword evidence="11" id="KW-1185">Reference proteome</keyword>
<comment type="subcellular location">
    <subcellularLocation>
        <location evidence="1">Membrane</location>
        <topology evidence="1">Multi-pass membrane protein</topology>
    </subcellularLocation>
</comment>
<feature type="transmembrane region" description="Helical" evidence="8">
    <location>
        <begin position="296"/>
        <end position="316"/>
    </location>
</feature>
<keyword evidence="7" id="KW-0807">Transducer</keyword>
<dbReference type="PANTHER" id="PTHR45695:SF26">
    <property type="entry name" value="NEUROPEPTIDE CCHAMIDE-1 RECEPTOR"/>
    <property type="match status" value="1"/>
</dbReference>
<organism evidence="10 11">
    <name type="scientific">Tegillarca granosa</name>
    <name type="common">Malaysian cockle</name>
    <name type="synonym">Anadara granosa</name>
    <dbReference type="NCBI Taxonomy" id="220873"/>
    <lineage>
        <taxon>Eukaryota</taxon>
        <taxon>Metazoa</taxon>
        <taxon>Spiralia</taxon>
        <taxon>Lophotrochozoa</taxon>
        <taxon>Mollusca</taxon>
        <taxon>Bivalvia</taxon>
        <taxon>Autobranchia</taxon>
        <taxon>Pteriomorphia</taxon>
        <taxon>Arcoida</taxon>
        <taxon>Arcoidea</taxon>
        <taxon>Arcidae</taxon>
        <taxon>Tegillarca</taxon>
    </lineage>
</organism>
<keyword evidence="6" id="KW-0675">Receptor</keyword>